<sequence>MKALCVAAALGMFSLPVLAESLAGYDRLDINTSHRASLVEGSIWYPVGTPTYRSMIGSGPIFHGRPAYVGAAIAEGRHPLVLLSHGSGGNMDALAWLSSALALNGAMVLAVNHPGSTTGDSSPRRSIRLQERANDLTAALDQLLADPQLAAHVDTSRIAALGFSLGGATALNLAGLRVDWAAFGDYCASSQGREVDCRFFAKGGIVPDTLPDGIEQEALDTRISRTIAVDPGFGYAFTEESIADVEGAVLLLNLGDPDTRWRAVDMGPEGSDLAARLPNATYLSIAPANHFTFLAECRDGAVERLVEEGEDPICSDPEGTERGVVHARIIDTIVRFLGL</sequence>
<evidence type="ECO:0000313" key="8">
    <source>
        <dbReference type="Proteomes" id="UP000651738"/>
    </source>
</evidence>
<dbReference type="Proteomes" id="UP000651738">
    <property type="component" value="Unassembled WGS sequence"/>
</dbReference>
<dbReference type="Gene3D" id="3.40.50.1820">
    <property type="entry name" value="alpha/beta hydrolase"/>
    <property type="match status" value="1"/>
</dbReference>
<feature type="domain" description="AB hydrolase-1" evidence="4">
    <location>
        <begin position="79"/>
        <end position="176"/>
    </location>
</feature>
<dbReference type="InterPro" id="IPR050261">
    <property type="entry name" value="FrsA_esterase"/>
</dbReference>
<dbReference type="PANTHER" id="PTHR22946:SF9">
    <property type="entry name" value="POLYKETIDE TRANSFERASE AF380"/>
    <property type="match status" value="1"/>
</dbReference>
<reference evidence="6 8" key="2">
    <citation type="submission" date="2020-12" db="EMBL/GenBank/DDBJ databases">
        <title>Draft genome sequence of Halomonas pacifica strain CARE-V15.</title>
        <authorList>
            <person name="Vignesh N."/>
            <person name="Thabitha A."/>
            <person name="Saravanan R."/>
            <person name="Manigandan V."/>
        </authorList>
    </citation>
    <scope>NUCLEOTIDE SEQUENCE [LARGE SCALE GENOMIC DNA]</scope>
    <source>
        <strain evidence="6 8">CARE-V15</strain>
    </source>
</reference>
<name>A0A510X883_9GAMM</name>
<dbReference type="PIRSF" id="PIRSF031982">
    <property type="entry name" value="UCP031982_abhydr"/>
    <property type="match status" value="1"/>
</dbReference>
<comment type="caution">
    <text evidence="5">The sequence shown here is derived from an EMBL/GenBank/DDBJ whole genome shotgun (WGS) entry which is preliminary data.</text>
</comment>
<dbReference type="Pfam" id="PF00561">
    <property type="entry name" value="Abhydrolase_1"/>
    <property type="match status" value="1"/>
</dbReference>
<protein>
    <submittedName>
        <fullName evidence="6">Alpha/beta fold hydrolase</fullName>
    </submittedName>
    <submittedName>
        <fullName evidence="5">Dienelactone hydrolase</fullName>
    </submittedName>
</protein>
<evidence type="ECO:0000313" key="7">
    <source>
        <dbReference type="Proteomes" id="UP000321275"/>
    </source>
</evidence>
<dbReference type="Proteomes" id="UP000321275">
    <property type="component" value="Unassembled WGS sequence"/>
</dbReference>
<accession>A0A510X883</accession>
<evidence type="ECO:0000256" key="3">
    <source>
        <dbReference type="SAM" id="SignalP"/>
    </source>
</evidence>
<dbReference type="PANTHER" id="PTHR22946">
    <property type="entry name" value="DIENELACTONE HYDROLASE DOMAIN-CONTAINING PROTEIN-RELATED"/>
    <property type="match status" value="1"/>
</dbReference>
<dbReference type="AlphaFoldDB" id="A0A510X883"/>
<evidence type="ECO:0000313" key="6">
    <source>
        <dbReference type="EMBL" id="MBH8579137.1"/>
    </source>
</evidence>
<evidence type="ECO:0000256" key="2">
    <source>
        <dbReference type="ARBA" id="ARBA00038115"/>
    </source>
</evidence>
<feature type="chain" id="PRO_5021723345" evidence="3">
    <location>
        <begin position="20"/>
        <end position="339"/>
    </location>
</feature>
<reference evidence="5 7" key="1">
    <citation type="submission" date="2019-07" db="EMBL/GenBank/DDBJ databases">
        <title>Whole genome shotgun sequence of Halomonas pacifica NBRC 102220.</title>
        <authorList>
            <person name="Hosoyama A."/>
            <person name="Uohara A."/>
            <person name="Ohji S."/>
            <person name="Ichikawa N."/>
        </authorList>
    </citation>
    <scope>NUCLEOTIDE SEQUENCE [LARGE SCALE GENOMIC DNA]</scope>
    <source>
        <strain evidence="5 7">NBRC 102220</strain>
    </source>
</reference>
<dbReference type="InterPro" id="IPR000073">
    <property type="entry name" value="AB_hydrolase_1"/>
</dbReference>
<feature type="signal peptide" evidence="3">
    <location>
        <begin position="1"/>
        <end position="19"/>
    </location>
</feature>
<dbReference type="RefSeq" id="WP_146801963.1">
    <property type="nucleotide sequence ID" value="NZ_BJUK01000008.1"/>
</dbReference>
<evidence type="ECO:0000313" key="5">
    <source>
        <dbReference type="EMBL" id="GEK46685.1"/>
    </source>
</evidence>
<dbReference type="EMBL" id="JAEDAF010000002">
    <property type="protein sequence ID" value="MBH8579137.1"/>
    <property type="molecule type" value="Genomic_DNA"/>
</dbReference>
<evidence type="ECO:0000256" key="1">
    <source>
        <dbReference type="ARBA" id="ARBA00022801"/>
    </source>
</evidence>
<gene>
    <name evidence="5" type="ORF">HPA02_09680</name>
    <name evidence="6" type="ORF">I7V36_03430</name>
</gene>
<dbReference type="InterPro" id="IPR029058">
    <property type="entry name" value="AB_hydrolase_fold"/>
</dbReference>
<organism evidence="5 7">
    <name type="scientific">Bisbaumannia pacifica</name>
    <dbReference type="NCBI Taxonomy" id="77098"/>
    <lineage>
        <taxon>Bacteria</taxon>
        <taxon>Pseudomonadati</taxon>
        <taxon>Pseudomonadota</taxon>
        <taxon>Gammaproteobacteria</taxon>
        <taxon>Oceanospirillales</taxon>
        <taxon>Halomonadaceae</taxon>
        <taxon>Bisbaumannia</taxon>
    </lineage>
</organism>
<dbReference type="InterPro" id="IPR016986">
    <property type="entry name" value="UCP031982_abhydr"/>
</dbReference>
<keyword evidence="7" id="KW-1185">Reference proteome</keyword>
<evidence type="ECO:0000259" key="4">
    <source>
        <dbReference type="Pfam" id="PF00561"/>
    </source>
</evidence>
<keyword evidence="3" id="KW-0732">Signal</keyword>
<dbReference type="SUPFAM" id="SSF53474">
    <property type="entry name" value="alpha/beta-Hydrolases"/>
    <property type="match status" value="1"/>
</dbReference>
<dbReference type="OrthoDB" id="192696at2"/>
<dbReference type="EMBL" id="BJUK01000008">
    <property type="protein sequence ID" value="GEK46685.1"/>
    <property type="molecule type" value="Genomic_DNA"/>
</dbReference>
<dbReference type="GO" id="GO:0052689">
    <property type="term" value="F:carboxylic ester hydrolase activity"/>
    <property type="evidence" value="ECO:0007669"/>
    <property type="project" value="UniProtKB-ARBA"/>
</dbReference>
<proteinExistence type="inferred from homology"/>
<comment type="similarity">
    <text evidence="2">Belongs to the AB hydrolase superfamily. FUS2 hydrolase family.</text>
</comment>
<keyword evidence="1 5" id="KW-0378">Hydrolase</keyword>